<keyword evidence="3" id="KW-1185">Reference proteome</keyword>
<protein>
    <submittedName>
        <fullName evidence="2">Uncharacterized protein</fullName>
    </submittedName>
</protein>
<gene>
    <name evidence="2" type="ORF">J2Z21_001244</name>
</gene>
<evidence type="ECO:0000256" key="1">
    <source>
        <dbReference type="SAM" id="MobiDB-lite"/>
    </source>
</evidence>
<dbReference type="Proteomes" id="UP001519309">
    <property type="component" value="Unassembled WGS sequence"/>
</dbReference>
<proteinExistence type="predicted"/>
<evidence type="ECO:0000313" key="3">
    <source>
        <dbReference type="Proteomes" id="UP001519309"/>
    </source>
</evidence>
<reference evidence="2 3" key="1">
    <citation type="submission" date="2021-03" db="EMBL/GenBank/DDBJ databases">
        <title>Genomic Encyclopedia of Type Strains, Phase IV (KMG-IV): sequencing the most valuable type-strain genomes for metagenomic binning, comparative biology and taxonomic classification.</title>
        <authorList>
            <person name="Goeker M."/>
        </authorList>
    </citation>
    <scope>NUCLEOTIDE SEQUENCE [LARGE SCALE GENOMIC DNA]</scope>
    <source>
        <strain evidence="2 3">DSM 40499</strain>
    </source>
</reference>
<sequence>MSAPKPCTAGTSRLCAVRKSPRMTWCGIGARVPGAAAKASAAVWQARSPVTWTSGWCPAARACRTTASVSAVRSVSVAPFTHREPQPPCIQAVLQDGAVAEDLDVVGRKAARIGAARVAEAREGAGELLGGARHAVGQGGGRRGRLNEDLAALMEQPGGFAGVDDGSAGRCDGVPVDADEFRCRARALRWPTGAGSRRGRRKGPPGHPGARRASASGERCARRRRGRPARAAGRS</sequence>
<accession>A0ABS4LLQ0</accession>
<organism evidence="2 3">
    <name type="scientific">Streptomyces griseochromogenes</name>
    <dbReference type="NCBI Taxonomy" id="68214"/>
    <lineage>
        <taxon>Bacteria</taxon>
        <taxon>Bacillati</taxon>
        <taxon>Actinomycetota</taxon>
        <taxon>Actinomycetes</taxon>
        <taxon>Kitasatosporales</taxon>
        <taxon>Streptomycetaceae</taxon>
        <taxon>Streptomyces</taxon>
    </lineage>
</organism>
<dbReference type="EMBL" id="JAGGLP010000002">
    <property type="protein sequence ID" value="MBP2048320.1"/>
    <property type="molecule type" value="Genomic_DNA"/>
</dbReference>
<feature type="region of interest" description="Disordered" evidence="1">
    <location>
        <begin position="192"/>
        <end position="235"/>
    </location>
</feature>
<name>A0ABS4LLQ0_9ACTN</name>
<comment type="caution">
    <text evidence="2">The sequence shown here is derived from an EMBL/GenBank/DDBJ whole genome shotgun (WGS) entry which is preliminary data.</text>
</comment>
<evidence type="ECO:0000313" key="2">
    <source>
        <dbReference type="EMBL" id="MBP2048320.1"/>
    </source>
</evidence>